<evidence type="ECO:0000313" key="3">
    <source>
        <dbReference type="EMBL" id="SCW20644.1"/>
    </source>
</evidence>
<sequence>MDLDDLIEYESENTCLDFKAEEYGCDKISLIKDIMSMANANSMNKKYIIIGVKDIPGSDRQIIGLNTISDQANLENVIQENIEPNINFKYYSYFYKEKRLGIIEIDGNTNPPYMMKKDHGALKKGDIWIRKGSRQSRVVREDIDRMFLLRNNTLDSQKIQLGFGGSLDSEKVVTIPVIDRDKVPSNIQKQILQSKLDRLKKYESGEVVEENNLYTVYPEYHQNKKEIKIGTNYLRMPVYYDEKTLKRKIKDVTENFEKEDYYFFFEENSIKLNFSILNNTNAFLEDVKIQFKFDKRAFTVAKSLPKKPRYEAPLLRAPSPTDLLDGYPYVEEENNHYLIIEEFENIRHKELITIFTEEIRCILKSDYPERQTKIEYVLSSKNLPDPIKGKLTLKWN</sequence>
<reference evidence="3" key="1">
    <citation type="submission" date="2016-08" db="EMBL/GenBank/DDBJ databases">
        <authorList>
            <person name="Seilhamer J.J."/>
        </authorList>
    </citation>
    <scope>NUCLEOTIDE SEQUENCE</scope>
    <source>
        <strain evidence="3">B57</strain>
    </source>
</reference>
<dbReference type="RefSeq" id="WP_110980813.1">
    <property type="nucleotide sequence ID" value="NZ_JAAJBE010000005.1"/>
</dbReference>
<dbReference type="AlphaFoldDB" id="A0A1R3T4N5"/>
<dbReference type="InterPro" id="IPR007421">
    <property type="entry name" value="Schlafen_AlbA_2_dom"/>
</dbReference>
<dbReference type="Pfam" id="PF04326">
    <property type="entry name" value="SLFN_AlbA_2"/>
    <property type="match status" value="1"/>
</dbReference>
<gene>
    <name evidence="2" type="ORF">CKU37_01010</name>
</gene>
<evidence type="ECO:0000259" key="1">
    <source>
        <dbReference type="Pfam" id="PF04326"/>
    </source>
</evidence>
<name>A0A1R3T4N5_STRSL</name>
<accession>A0A1R3T4N5</accession>
<feature type="domain" description="Schlafen AlbA-2" evidence="1">
    <location>
        <begin position="12"/>
        <end position="136"/>
    </location>
</feature>
<reference evidence="2 4" key="3">
    <citation type="submission" date="2017-08" db="EMBL/GenBank/DDBJ databases">
        <title>Streptococcus salivarius strain HS0302 Genome.</title>
        <authorList>
            <person name="Smith J."/>
            <person name="Deng P."/>
            <person name="Geng M."/>
        </authorList>
    </citation>
    <scope>NUCLEOTIDE SEQUENCE [LARGE SCALE GENOMIC DNA]</scope>
    <source>
        <strain evidence="2 4">HS0302</strain>
    </source>
</reference>
<proteinExistence type="predicted"/>
<dbReference type="InterPro" id="IPR038461">
    <property type="entry name" value="Schlafen_AlbA_2_dom_sf"/>
</dbReference>
<evidence type="ECO:0000313" key="2">
    <source>
        <dbReference type="EMBL" id="PZD57335.1"/>
    </source>
</evidence>
<protein>
    <recommendedName>
        <fullName evidence="1">Schlafen AlbA-2 domain-containing protein</fullName>
    </recommendedName>
</protein>
<organism evidence="3">
    <name type="scientific">Streptococcus salivarius</name>
    <dbReference type="NCBI Taxonomy" id="1304"/>
    <lineage>
        <taxon>Bacteria</taxon>
        <taxon>Bacillati</taxon>
        <taxon>Bacillota</taxon>
        <taxon>Bacilli</taxon>
        <taxon>Lactobacillales</taxon>
        <taxon>Streptococcaceae</taxon>
        <taxon>Streptococcus</taxon>
    </lineage>
</organism>
<reference evidence="3" key="2">
    <citation type="submission" date="2017-02" db="EMBL/GenBank/DDBJ databases">
        <title>Diversity of integrative and conjugative elements of Streptococcus salivarius and their intra- and interspecies transfer.</title>
        <authorList>
            <person name="Dahmane N."/>
            <person name="Libante V."/>
            <person name="Charron-Bourgoin F."/>
            <person name="Guedon E."/>
            <person name="Guedon G."/>
            <person name="Leblond-Bourget N."/>
            <person name="Payot S."/>
        </authorList>
    </citation>
    <scope>NUCLEOTIDE SEQUENCE</scope>
    <source>
        <strain evidence="3">B57</strain>
    </source>
</reference>
<dbReference type="EMBL" id="NSIW01000002">
    <property type="protein sequence ID" value="PZD57335.1"/>
    <property type="molecule type" value="Genomic_DNA"/>
</dbReference>
<dbReference type="Gene3D" id="3.30.950.30">
    <property type="entry name" value="Schlafen, AAA domain"/>
    <property type="match status" value="1"/>
</dbReference>
<dbReference type="Proteomes" id="UP000248776">
    <property type="component" value="Unassembled WGS sequence"/>
</dbReference>
<dbReference type="EMBL" id="LT622826">
    <property type="protein sequence ID" value="SCW20644.1"/>
    <property type="molecule type" value="Genomic_DNA"/>
</dbReference>
<evidence type="ECO:0000313" key="4">
    <source>
        <dbReference type="Proteomes" id="UP000248776"/>
    </source>
</evidence>